<name>A0A165C8C1_9BASI</name>
<reference evidence="9 10" key="1">
    <citation type="journal article" date="2016" name="Mol. Biol. Evol.">
        <title>Comparative Genomics of Early-Diverging Mushroom-Forming Fungi Provides Insights into the Origins of Lignocellulose Decay Capabilities.</title>
        <authorList>
            <person name="Nagy L.G."/>
            <person name="Riley R."/>
            <person name="Tritt A."/>
            <person name="Adam C."/>
            <person name="Daum C."/>
            <person name="Floudas D."/>
            <person name="Sun H."/>
            <person name="Yadav J.S."/>
            <person name="Pangilinan J."/>
            <person name="Larsson K.H."/>
            <person name="Matsuura K."/>
            <person name="Barry K."/>
            <person name="Labutti K."/>
            <person name="Kuo R."/>
            <person name="Ohm R.A."/>
            <person name="Bhattacharya S.S."/>
            <person name="Shirouzu T."/>
            <person name="Yoshinaga Y."/>
            <person name="Martin F.M."/>
            <person name="Grigoriev I.V."/>
            <person name="Hibbett D.S."/>
        </authorList>
    </citation>
    <scope>NUCLEOTIDE SEQUENCE [LARGE SCALE GENOMIC DNA]</scope>
    <source>
        <strain evidence="9 10">HHB12733</strain>
    </source>
</reference>
<dbReference type="AlphaFoldDB" id="A0A165C8C1"/>
<feature type="transmembrane region" description="Helical" evidence="7">
    <location>
        <begin position="404"/>
        <end position="423"/>
    </location>
</feature>
<accession>A0A165C8C1</accession>
<keyword evidence="10" id="KW-1185">Reference proteome</keyword>
<feature type="transmembrane region" description="Helical" evidence="7">
    <location>
        <begin position="378"/>
        <end position="397"/>
    </location>
</feature>
<sequence length="520" mass="56382">MATTPTTPTMANEKGLVPELDADTTNILPEGSTDPVYLAKAKVINDALQEIGMGRYQWHLFGVAGFGWMMDNMWPIITSLIFTSVVNELHPSRGPFLQLAQNLGLLVGAFCFGLGSDIFGRRWAFNLTLLITGTFGLIAGSSPNFVAIAVFAALWSVGVGGNLPVDSAVFLEFIPGRNQYLLTVLSIYWAFGQLLATLIAWALLTNYSCAAAVGTCPRAENMGWRYFMFTMGGITLICFVLRFFVFHLHETPKFLMSRGHDAEAVEVIEKVALYNGSTTSLRPEHLMSLSEKTDRAAPALDTSAMGAVRRRFEKFNASHVRELFKTPQMAWSTSLIVLIWALIGLAFPLYNAFLPYLLATRGADTGDNSTYITYRNEVIIAVLGIPGALAGGLLVELPKFGRKGALCVSTVITGVFLFAGTTAKTSNALLGWNCAYNFTSNVMYAVLYAYTPEVFPAKDRGTGTGIAATANRIFGVMSPIVAMYANLNTPVPVYVSGALFIVAGLLVLLLPYEPRGKASI</sequence>
<dbReference type="GO" id="GO:0022857">
    <property type="term" value="F:transmembrane transporter activity"/>
    <property type="evidence" value="ECO:0007669"/>
    <property type="project" value="InterPro"/>
</dbReference>
<dbReference type="InterPro" id="IPR005828">
    <property type="entry name" value="MFS_sugar_transport-like"/>
</dbReference>
<dbReference type="EMBL" id="KV424180">
    <property type="protein sequence ID" value="KZT50395.1"/>
    <property type="molecule type" value="Genomic_DNA"/>
</dbReference>
<dbReference type="STRING" id="1353952.A0A165C8C1"/>
<organism evidence="9 10">
    <name type="scientific">Calocera cornea HHB12733</name>
    <dbReference type="NCBI Taxonomy" id="1353952"/>
    <lineage>
        <taxon>Eukaryota</taxon>
        <taxon>Fungi</taxon>
        <taxon>Dikarya</taxon>
        <taxon>Basidiomycota</taxon>
        <taxon>Agaricomycotina</taxon>
        <taxon>Dacrymycetes</taxon>
        <taxon>Dacrymycetales</taxon>
        <taxon>Dacrymycetaceae</taxon>
        <taxon>Calocera</taxon>
    </lineage>
</organism>
<dbReference type="InterPro" id="IPR020846">
    <property type="entry name" value="MFS_dom"/>
</dbReference>
<protein>
    <submittedName>
        <fullName evidence="9">MFS general substrate transporter</fullName>
    </submittedName>
</protein>
<dbReference type="InterPro" id="IPR036259">
    <property type="entry name" value="MFS_trans_sf"/>
</dbReference>
<evidence type="ECO:0000313" key="10">
    <source>
        <dbReference type="Proteomes" id="UP000076842"/>
    </source>
</evidence>
<evidence type="ECO:0000313" key="9">
    <source>
        <dbReference type="EMBL" id="KZT50395.1"/>
    </source>
</evidence>
<comment type="subcellular location">
    <subcellularLocation>
        <location evidence="1">Membrane</location>
        <topology evidence="1">Multi-pass membrane protein</topology>
    </subcellularLocation>
</comment>
<feature type="transmembrane region" description="Helical" evidence="7">
    <location>
        <begin position="429"/>
        <end position="450"/>
    </location>
</feature>
<feature type="transmembrane region" description="Helical" evidence="7">
    <location>
        <begin position="123"/>
        <end position="140"/>
    </location>
</feature>
<evidence type="ECO:0000256" key="2">
    <source>
        <dbReference type="ARBA" id="ARBA00008335"/>
    </source>
</evidence>
<evidence type="ECO:0000256" key="6">
    <source>
        <dbReference type="ARBA" id="ARBA00023136"/>
    </source>
</evidence>
<feature type="transmembrane region" description="Helical" evidence="7">
    <location>
        <begin position="146"/>
        <end position="173"/>
    </location>
</feature>
<dbReference type="InParanoid" id="A0A165C8C1"/>
<keyword evidence="5 7" id="KW-1133">Transmembrane helix</keyword>
<dbReference type="Gene3D" id="1.20.1250.20">
    <property type="entry name" value="MFS general substrate transporter like domains"/>
    <property type="match status" value="1"/>
</dbReference>
<feature type="transmembrane region" description="Helical" evidence="7">
    <location>
        <begin position="58"/>
        <end position="77"/>
    </location>
</feature>
<feature type="transmembrane region" description="Helical" evidence="7">
    <location>
        <begin position="97"/>
        <end position="116"/>
    </location>
</feature>
<dbReference type="PROSITE" id="PS50850">
    <property type="entry name" value="MFS"/>
    <property type="match status" value="1"/>
</dbReference>
<evidence type="ECO:0000256" key="4">
    <source>
        <dbReference type="ARBA" id="ARBA00022692"/>
    </source>
</evidence>
<dbReference type="CDD" id="cd17316">
    <property type="entry name" value="MFS_SV2_like"/>
    <property type="match status" value="1"/>
</dbReference>
<dbReference type="FunFam" id="1.20.1250.20:FF:000171">
    <property type="entry name" value="MFS general substrate transporter"/>
    <property type="match status" value="1"/>
</dbReference>
<evidence type="ECO:0000256" key="7">
    <source>
        <dbReference type="SAM" id="Phobius"/>
    </source>
</evidence>
<gene>
    <name evidence="9" type="ORF">CALCODRAFT_504776</name>
</gene>
<dbReference type="Pfam" id="PF00083">
    <property type="entry name" value="Sugar_tr"/>
    <property type="match status" value="1"/>
</dbReference>
<evidence type="ECO:0000256" key="3">
    <source>
        <dbReference type="ARBA" id="ARBA00022448"/>
    </source>
</evidence>
<keyword evidence="6 7" id="KW-0472">Membrane</keyword>
<feature type="domain" description="Major facilitator superfamily (MFS) profile" evidence="8">
    <location>
        <begin position="60"/>
        <end position="515"/>
    </location>
</feature>
<dbReference type="OrthoDB" id="3936150at2759"/>
<dbReference type="PANTHER" id="PTHR23511">
    <property type="entry name" value="SYNAPTIC VESICLE GLYCOPROTEIN 2"/>
    <property type="match status" value="1"/>
</dbReference>
<evidence type="ECO:0000256" key="1">
    <source>
        <dbReference type="ARBA" id="ARBA00004141"/>
    </source>
</evidence>
<evidence type="ECO:0000259" key="8">
    <source>
        <dbReference type="PROSITE" id="PS50850"/>
    </source>
</evidence>
<comment type="similarity">
    <text evidence="2">Belongs to the major facilitator superfamily.</text>
</comment>
<dbReference type="FunCoup" id="A0A165C8C1">
    <property type="interactions" value="149"/>
</dbReference>
<dbReference type="PANTHER" id="PTHR23511:SF12">
    <property type="entry name" value="TRANSPORTER, PUTATIVE (AFU_ORTHOLOGUE AFUA_7G01740)-RELATED"/>
    <property type="match status" value="1"/>
</dbReference>
<feature type="transmembrane region" description="Helical" evidence="7">
    <location>
        <begin position="224"/>
        <end position="248"/>
    </location>
</feature>
<keyword evidence="4 7" id="KW-0812">Transmembrane</keyword>
<feature type="transmembrane region" description="Helical" evidence="7">
    <location>
        <begin position="180"/>
        <end position="204"/>
    </location>
</feature>
<feature type="transmembrane region" description="Helical" evidence="7">
    <location>
        <begin position="335"/>
        <end position="358"/>
    </location>
</feature>
<dbReference type="GO" id="GO:0016020">
    <property type="term" value="C:membrane"/>
    <property type="evidence" value="ECO:0007669"/>
    <property type="project" value="UniProtKB-SubCell"/>
</dbReference>
<proteinExistence type="inferred from homology"/>
<feature type="transmembrane region" description="Helical" evidence="7">
    <location>
        <begin position="491"/>
        <end position="512"/>
    </location>
</feature>
<keyword evidence="3" id="KW-0813">Transport</keyword>
<dbReference type="SUPFAM" id="SSF103473">
    <property type="entry name" value="MFS general substrate transporter"/>
    <property type="match status" value="1"/>
</dbReference>
<feature type="transmembrane region" description="Helical" evidence="7">
    <location>
        <begin position="462"/>
        <end position="485"/>
    </location>
</feature>
<evidence type="ECO:0000256" key="5">
    <source>
        <dbReference type="ARBA" id="ARBA00022989"/>
    </source>
</evidence>
<dbReference type="Proteomes" id="UP000076842">
    <property type="component" value="Unassembled WGS sequence"/>
</dbReference>